<reference evidence="1 2" key="1">
    <citation type="submission" date="2020-05" db="EMBL/GenBank/DDBJ databases">
        <title>Vigna angularis (adzuki bean) Var. LongXiaoDou No. 4 denovo assembly.</title>
        <authorList>
            <person name="Xiang H."/>
        </authorList>
    </citation>
    <scope>NUCLEOTIDE SEQUENCE [LARGE SCALE GENOMIC DNA]</scope>
    <source>
        <tissue evidence="1">Leaf</tissue>
    </source>
</reference>
<accession>A0A8T0LCP8</accession>
<evidence type="ECO:0000313" key="1">
    <source>
        <dbReference type="EMBL" id="KAG2409352.1"/>
    </source>
</evidence>
<dbReference type="AlphaFoldDB" id="A0A8T0LCP8"/>
<sequence length="131" mass="14771">METKRIKLYDVAKIWSLSKFSGCCAIGFVEGERSDTNLQDTLPCGQPSSYKNHPEYLQKAKVVGKVHGYLLLVGKVTFLLLEGFGSPDLDSSDSQSRSFDNDLVALVSNLWTKFFHRVKICHPVAREEFLK</sequence>
<dbReference type="Proteomes" id="UP000743370">
    <property type="component" value="Unassembled WGS sequence"/>
</dbReference>
<name>A0A8T0LCP8_PHAAN</name>
<protein>
    <submittedName>
        <fullName evidence="1">Uncharacterized protein</fullName>
    </submittedName>
</protein>
<evidence type="ECO:0000313" key="2">
    <source>
        <dbReference type="Proteomes" id="UP000743370"/>
    </source>
</evidence>
<proteinExistence type="predicted"/>
<organism evidence="1 2">
    <name type="scientific">Phaseolus angularis</name>
    <name type="common">Azuki bean</name>
    <name type="synonym">Vigna angularis</name>
    <dbReference type="NCBI Taxonomy" id="3914"/>
    <lineage>
        <taxon>Eukaryota</taxon>
        <taxon>Viridiplantae</taxon>
        <taxon>Streptophyta</taxon>
        <taxon>Embryophyta</taxon>
        <taxon>Tracheophyta</taxon>
        <taxon>Spermatophyta</taxon>
        <taxon>Magnoliopsida</taxon>
        <taxon>eudicotyledons</taxon>
        <taxon>Gunneridae</taxon>
        <taxon>Pentapetalae</taxon>
        <taxon>rosids</taxon>
        <taxon>fabids</taxon>
        <taxon>Fabales</taxon>
        <taxon>Fabaceae</taxon>
        <taxon>Papilionoideae</taxon>
        <taxon>50 kb inversion clade</taxon>
        <taxon>NPAAA clade</taxon>
        <taxon>indigoferoid/millettioid clade</taxon>
        <taxon>Phaseoleae</taxon>
        <taxon>Vigna</taxon>
    </lineage>
</organism>
<dbReference type="EMBL" id="JABFOF010000001">
    <property type="protein sequence ID" value="KAG2409352.1"/>
    <property type="molecule type" value="Genomic_DNA"/>
</dbReference>
<comment type="caution">
    <text evidence="1">The sequence shown here is derived from an EMBL/GenBank/DDBJ whole genome shotgun (WGS) entry which is preliminary data.</text>
</comment>
<gene>
    <name evidence="1" type="ORF">HKW66_Vig0000170</name>
</gene>